<feature type="region of interest" description="Disordered" evidence="1">
    <location>
        <begin position="1"/>
        <end position="68"/>
    </location>
</feature>
<feature type="region of interest" description="Disordered" evidence="1">
    <location>
        <begin position="245"/>
        <end position="337"/>
    </location>
</feature>
<feature type="compositionally biased region" description="Low complexity" evidence="1">
    <location>
        <begin position="281"/>
        <end position="291"/>
    </location>
</feature>
<comment type="caution">
    <text evidence="3">The sequence shown here is derived from an EMBL/GenBank/DDBJ whole genome shotgun (WGS) entry which is preliminary data.</text>
</comment>
<feature type="region of interest" description="Disordered" evidence="1">
    <location>
        <begin position="175"/>
        <end position="224"/>
    </location>
</feature>
<gene>
    <name evidence="3" type="primary">Rsc1a1</name>
    <name evidence="3" type="ORF">SCLMEX_R02628</name>
</gene>
<dbReference type="PANTHER" id="PTHR15397:SF3">
    <property type="entry name" value="DNA DAMAGE INDUCIBLE 1 HOMOLOG 2"/>
    <property type="match status" value="1"/>
</dbReference>
<evidence type="ECO:0000259" key="2">
    <source>
        <dbReference type="PROSITE" id="PS50030"/>
    </source>
</evidence>
<feature type="compositionally biased region" description="Polar residues" evidence="1">
    <location>
        <begin position="464"/>
        <end position="475"/>
    </location>
</feature>
<feature type="non-terminal residue" evidence="3">
    <location>
        <position position="1"/>
    </location>
</feature>
<name>A0A7K8W5P1_9FURN</name>
<evidence type="ECO:0000313" key="4">
    <source>
        <dbReference type="Proteomes" id="UP000588334"/>
    </source>
</evidence>
<dbReference type="PANTHER" id="PTHR15397">
    <property type="entry name" value="SODIUM-GLUCOSE COTRANSPORTER REGULATORY PROTEIN -RELATED"/>
    <property type="match status" value="1"/>
</dbReference>
<dbReference type="InterPro" id="IPR015940">
    <property type="entry name" value="UBA"/>
</dbReference>
<dbReference type="PROSITE" id="PS50030">
    <property type="entry name" value="UBA"/>
    <property type="match status" value="1"/>
</dbReference>
<accession>A0A7K8W5P1</accession>
<proteinExistence type="predicted"/>
<dbReference type="Proteomes" id="UP000588334">
    <property type="component" value="Unassembled WGS sequence"/>
</dbReference>
<dbReference type="AlphaFoldDB" id="A0A7K8W5P1"/>
<protein>
    <submittedName>
        <fullName evidence="3">RSCA1 protein</fullName>
    </submittedName>
</protein>
<feature type="compositionally biased region" description="Polar residues" evidence="1">
    <location>
        <begin position="445"/>
        <end position="455"/>
    </location>
</feature>
<dbReference type="SMART" id="SM00165">
    <property type="entry name" value="UBA"/>
    <property type="match status" value="1"/>
</dbReference>
<sequence>MPSLPASDGFQNPVQSSGLNSKTCNPTNQLLDRSVSAPASICSSESSLAEPIDPRAVETSDSSPEHRITLETEHPLVLEHLSNRSFLANNDPSPHTGEGTCSDPACLSQKTFIADVLKECNTKGQDHSQEHPLEATKDSLADAAAKHGQDEDVSLPLEQEHELPIDHRECKEPGREHLEEQTETTDPDPPCHVGGVGKPVVAEANQPKSPPLETRGGLESAGLPCAGGIIQLSASCVHVEASMEVDAAEVQSSAREQTQQTEDRGVSDLTSDTFSMEVELLKSPSSSDLLPTADVPQSKSTSEIPAESSDLVAEVSSSLSGIHQLDTDPGRPSEEPCFPLASALKELHKLLVSSRKGECKVLASEEVSQLELVLREPAAVQAGLPAGEGEGSDPAGQEQSCSCHEVRSEGSQPCDPGSTGQPVLGEGALEGQKGPGESRLVLESSAATPGQQQSPKRGEALAEGSQSPTSPTVEQNPPVPSTPAWGEGAPRDARGAFTGAPGRSRAAPEGGCEEPPLDPPAAHTRLSRGAAPPPAFPAADVERILGAGFTPREALEALEQAEGNADLALLILLAKSIVVPT</sequence>
<evidence type="ECO:0000313" key="3">
    <source>
        <dbReference type="EMBL" id="NXF74005.1"/>
    </source>
</evidence>
<evidence type="ECO:0000256" key="1">
    <source>
        <dbReference type="SAM" id="MobiDB-lite"/>
    </source>
</evidence>
<feature type="region of interest" description="Disordered" evidence="1">
    <location>
        <begin position="383"/>
        <end position="537"/>
    </location>
</feature>
<feature type="non-terminal residue" evidence="3">
    <location>
        <position position="581"/>
    </location>
</feature>
<dbReference type="EMBL" id="VWZF01001960">
    <property type="protein sequence ID" value="NXF74005.1"/>
    <property type="molecule type" value="Genomic_DNA"/>
</dbReference>
<feature type="compositionally biased region" description="Polar residues" evidence="1">
    <location>
        <begin position="250"/>
        <end position="260"/>
    </location>
</feature>
<organism evidence="3 4">
    <name type="scientific">Sclerurus mexicanus</name>
    <name type="common">tawny-throated leaftosser</name>
    <dbReference type="NCBI Taxonomy" id="265632"/>
    <lineage>
        <taxon>Eukaryota</taxon>
        <taxon>Metazoa</taxon>
        <taxon>Chordata</taxon>
        <taxon>Craniata</taxon>
        <taxon>Vertebrata</taxon>
        <taxon>Euteleostomi</taxon>
        <taxon>Archelosauria</taxon>
        <taxon>Archosauria</taxon>
        <taxon>Dinosauria</taxon>
        <taxon>Saurischia</taxon>
        <taxon>Theropoda</taxon>
        <taxon>Coelurosauria</taxon>
        <taxon>Aves</taxon>
        <taxon>Neognathae</taxon>
        <taxon>Neoaves</taxon>
        <taxon>Telluraves</taxon>
        <taxon>Australaves</taxon>
        <taxon>Passeriformes</taxon>
        <taxon>Furnariidae</taxon>
        <taxon>Sclerurus</taxon>
    </lineage>
</organism>
<feature type="compositionally biased region" description="Basic and acidic residues" evidence="1">
    <location>
        <begin position="325"/>
        <end position="334"/>
    </location>
</feature>
<feature type="compositionally biased region" description="Polar residues" evidence="1">
    <location>
        <begin position="9"/>
        <end position="31"/>
    </location>
</feature>
<feature type="compositionally biased region" description="Basic and acidic residues" evidence="1">
    <location>
        <begin position="52"/>
        <end position="68"/>
    </location>
</feature>
<feature type="domain" description="UBA" evidence="2">
    <location>
        <begin position="535"/>
        <end position="575"/>
    </location>
</feature>
<dbReference type="OrthoDB" id="1047367at2759"/>
<feature type="compositionally biased region" description="Low complexity" evidence="1">
    <location>
        <begin position="34"/>
        <end position="49"/>
    </location>
</feature>
<reference evidence="3 4" key="1">
    <citation type="submission" date="2019-09" db="EMBL/GenBank/DDBJ databases">
        <title>Bird 10,000 Genomes (B10K) Project - Family phase.</title>
        <authorList>
            <person name="Zhang G."/>
        </authorList>
    </citation>
    <scope>NUCLEOTIDE SEQUENCE [LARGE SCALE GENOMIC DNA]</scope>
    <source>
        <strain evidence="3">B10K-DU-001-03</strain>
        <tissue evidence="3">Muscle</tissue>
    </source>
</reference>
<keyword evidence="4" id="KW-1185">Reference proteome</keyword>